<keyword evidence="5" id="KW-0804">Transcription</keyword>
<dbReference type="SUPFAM" id="SSF57701">
    <property type="entry name" value="Zn2/Cys6 DNA-binding domain"/>
    <property type="match status" value="1"/>
</dbReference>
<evidence type="ECO:0000256" key="6">
    <source>
        <dbReference type="ARBA" id="ARBA00023242"/>
    </source>
</evidence>
<organism evidence="8 9">
    <name type="scientific">Colletotrichum tofieldiae</name>
    <dbReference type="NCBI Taxonomy" id="708197"/>
    <lineage>
        <taxon>Eukaryota</taxon>
        <taxon>Fungi</taxon>
        <taxon>Dikarya</taxon>
        <taxon>Ascomycota</taxon>
        <taxon>Pezizomycotina</taxon>
        <taxon>Sordariomycetes</taxon>
        <taxon>Hypocreomycetidae</taxon>
        <taxon>Glomerellales</taxon>
        <taxon>Glomerellaceae</taxon>
        <taxon>Colletotrichum</taxon>
        <taxon>Colletotrichum spaethianum species complex</taxon>
    </lineage>
</organism>
<dbReference type="GO" id="GO:0000981">
    <property type="term" value="F:DNA-binding transcription factor activity, RNA polymerase II-specific"/>
    <property type="evidence" value="ECO:0007669"/>
    <property type="project" value="InterPro"/>
</dbReference>
<protein>
    <submittedName>
        <fullName evidence="8">C6 zinc finger domain protein</fullName>
    </submittedName>
</protein>
<evidence type="ECO:0000313" key="9">
    <source>
        <dbReference type="Proteomes" id="UP000076552"/>
    </source>
</evidence>
<accession>A0A161VTX6</accession>
<dbReference type="AlphaFoldDB" id="A0A161VTX6"/>
<comment type="caution">
    <text evidence="8">The sequence shown here is derived from an EMBL/GenBank/DDBJ whole genome shotgun (WGS) entry which is preliminary data.</text>
</comment>
<gene>
    <name evidence="8" type="ORF">CT0861_02223</name>
</gene>
<evidence type="ECO:0000256" key="4">
    <source>
        <dbReference type="ARBA" id="ARBA00023125"/>
    </source>
</evidence>
<dbReference type="PANTHER" id="PTHR36206">
    <property type="entry name" value="ASPERCRYPTIN BIOSYNTHESIS CLUSTER-SPECIFIC TRANSCRIPTION REGULATOR ATNN-RELATED"/>
    <property type="match status" value="1"/>
</dbReference>
<proteinExistence type="predicted"/>
<evidence type="ECO:0000256" key="1">
    <source>
        <dbReference type="ARBA" id="ARBA00022723"/>
    </source>
</evidence>
<dbReference type="SMART" id="SM00066">
    <property type="entry name" value="GAL4"/>
    <property type="match status" value="1"/>
</dbReference>
<sequence length="562" mass="63768">MARLGAAKVKTGCITCKIRRVKCDEARPACNRCVNTGRKCDGYVTPATGAYSWAQLLRVQPPPTQTAPDTELRALAFFRRDVAPRLAGPLDSYFWTHLVPQISKQEPAAKHAALAISSLYERFNEGLDRPSEKNAFAVAHYNEAIKHLRTTSNQETVLFVCILFVCIEMLRGECQGAIDHCRHGTNILNGFKSKSTFTKDHLEPAFCRLGVFPFFFGVSPETFPAMTSPSPAPNPPFCSLLEVQAALDPLLVRTIRFIRAADEYRLGDETCPKPDASTMQERKEIDASLDAWLREYRSFKERKTIQKCKLGAMREDVVERLIESKWLVGKIWIDTCFSRGEAVYDLHLEKFRNIIELARQAEAILRSMWNKYPRAKFTFEMGFAPLLAFIAIKCRSLSLRITAVGLMKALAHEKENLWDLGTVTAFVGQMIKFEHGLRVDLDGDIADVVDDGTLPPEEQRIKDSALQHGTRVVTGSDGAITVWKKVALLLREPEGPITVREEWFSSYHWSGRICYVKKRNWGLCIARHRDKGTQSLEIFTYKDEQIRRENEVRSMKHHLAPS</sequence>
<evidence type="ECO:0000256" key="3">
    <source>
        <dbReference type="ARBA" id="ARBA00023015"/>
    </source>
</evidence>
<name>A0A161VTX6_9PEZI</name>
<dbReference type="GO" id="GO:0008270">
    <property type="term" value="F:zinc ion binding"/>
    <property type="evidence" value="ECO:0007669"/>
    <property type="project" value="InterPro"/>
</dbReference>
<keyword evidence="3" id="KW-0805">Transcription regulation</keyword>
<dbReference type="STRING" id="708197.A0A161VTX6"/>
<feature type="domain" description="Zn(2)-C6 fungal-type" evidence="7">
    <location>
        <begin position="12"/>
        <end position="40"/>
    </location>
</feature>
<dbReference type="Proteomes" id="UP000076552">
    <property type="component" value="Unassembled WGS sequence"/>
</dbReference>
<dbReference type="GO" id="GO:0003677">
    <property type="term" value="F:DNA binding"/>
    <property type="evidence" value="ECO:0007669"/>
    <property type="project" value="UniProtKB-KW"/>
</dbReference>
<dbReference type="PROSITE" id="PS50048">
    <property type="entry name" value="ZN2_CY6_FUNGAL_2"/>
    <property type="match status" value="1"/>
</dbReference>
<dbReference type="EMBL" id="LFIV01000029">
    <property type="protein sequence ID" value="KZL74825.1"/>
    <property type="molecule type" value="Genomic_DNA"/>
</dbReference>
<evidence type="ECO:0000256" key="2">
    <source>
        <dbReference type="ARBA" id="ARBA00022833"/>
    </source>
</evidence>
<keyword evidence="6" id="KW-0539">Nucleus</keyword>
<reference evidence="8 9" key="1">
    <citation type="submission" date="2015-06" db="EMBL/GenBank/DDBJ databases">
        <title>Survival trade-offs in plant roots during colonization by closely related pathogenic and mutualistic fungi.</title>
        <authorList>
            <person name="Hacquard S."/>
            <person name="Kracher B."/>
            <person name="Hiruma K."/>
            <person name="Weinman A."/>
            <person name="Muench P."/>
            <person name="Garrido Oter R."/>
            <person name="Ver Loren van Themaat E."/>
            <person name="Dallerey J.-F."/>
            <person name="Damm U."/>
            <person name="Henrissat B."/>
            <person name="Lespinet O."/>
            <person name="Thon M."/>
            <person name="Kemen E."/>
            <person name="McHardy A.C."/>
            <person name="Schulze-Lefert P."/>
            <person name="O'Connell R.J."/>
        </authorList>
    </citation>
    <scope>NUCLEOTIDE SEQUENCE [LARGE SCALE GENOMIC DNA]</scope>
    <source>
        <strain evidence="8 9">0861</strain>
    </source>
</reference>
<dbReference type="Gene3D" id="4.10.240.10">
    <property type="entry name" value="Zn(2)-C6 fungal-type DNA-binding domain"/>
    <property type="match status" value="1"/>
</dbReference>
<keyword evidence="4" id="KW-0238">DNA-binding</keyword>
<keyword evidence="1" id="KW-0479">Metal-binding</keyword>
<keyword evidence="2" id="KW-0862">Zinc</keyword>
<dbReference type="Pfam" id="PF00172">
    <property type="entry name" value="Zn_clus"/>
    <property type="match status" value="1"/>
</dbReference>
<dbReference type="InterPro" id="IPR001138">
    <property type="entry name" value="Zn2Cys6_DnaBD"/>
</dbReference>
<dbReference type="PANTHER" id="PTHR36206:SF16">
    <property type="entry name" value="TRANSCRIPTION FACTOR DOMAIN-CONTAINING PROTEIN-RELATED"/>
    <property type="match status" value="1"/>
</dbReference>
<evidence type="ECO:0000313" key="8">
    <source>
        <dbReference type="EMBL" id="KZL74825.1"/>
    </source>
</evidence>
<evidence type="ECO:0000259" key="7">
    <source>
        <dbReference type="PROSITE" id="PS50048"/>
    </source>
</evidence>
<dbReference type="PROSITE" id="PS00463">
    <property type="entry name" value="ZN2_CY6_FUNGAL_1"/>
    <property type="match status" value="1"/>
</dbReference>
<dbReference type="InterPro" id="IPR036864">
    <property type="entry name" value="Zn2-C6_fun-type_DNA-bd_sf"/>
</dbReference>
<keyword evidence="9" id="KW-1185">Reference proteome</keyword>
<evidence type="ECO:0000256" key="5">
    <source>
        <dbReference type="ARBA" id="ARBA00023163"/>
    </source>
</evidence>
<dbReference type="InterPro" id="IPR052360">
    <property type="entry name" value="Transcr_Regulatory_Proteins"/>
</dbReference>
<dbReference type="CDD" id="cd00067">
    <property type="entry name" value="GAL4"/>
    <property type="match status" value="1"/>
</dbReference>